<dbReference type="EMBL" id="NAJL01000063">
    <property type="protein sequence ID" value="TKA22947.1"/>
    <property type="molecule type" value="Genomic_DNA"/>
</dbReference>
<organism evidence="2 3">
    <name type="scientific">Salinomyces thailandicus</name>
    <dbReference type="NCBI Taxonomy" id="706561"/>
    <lineage>
        <taxon>Eukaryota</taxon>
        <taxon>Fungi</taxon>
        <taxon>Dikarya</taxon>
        <taxon>Ascomycota</taxon>
        <taxon>Pezizomycotina</taxon>
        <taxon>Dothideomycetes</taxon>
        <taxon>Dothideomycetidae</taxon>
        <taxon>Mycosphaerellales</taxon>
        <taxon>Teratosphaeriaceae</taxon>
        <taxon>Salinomyces</taxon>
    </lineage>
</organism>
<protein>
    <submittedName>
        <fullName evidence="2">Uncharacterized protein</fullName>
    </submittedName>
</protein>
<gene>
    <name evidence="2" type="ORF">B0A50_07689</name>
</gene>
<keyword evidence="1" id="KW-0175">Coiled coil</keyword>
<keyword evidence="3" id="KW-1185">Reference proteome</keyword>
<evidence type="ECO:0000313" key="2">
    <source>
        <dbReference type="EMBL" id="TKA22947.1"/>
    </source>
</evidence>
<sequence length="371" mass="41681">MEAEKTARANRSSCEQAHKELDAIKQTLSMQSGLDDARRKIEKLQEALQVNIKAHKTTEAELAAGRAELTTAQTSFETYEAVEAELAALRAELRTACWMSWAEYLWTGIELLWISLVGDSAAAVDLLALIGHILVDRKNRQQLAHEEAALLLGSLEIAIMAASKWPIAEQTPFDELQNALVLLRIVKLLLRSGTDFNHLETIKTHSYDICEALNRLDINFAAVYFNVLSRCTQLETFEDRGASTISGLTASMHLVASTTCNIGFDKGGIAMISHHIPDEPMSIALYSASDMEYKMHFDEIELRFLMSRRSGDVRQHLQDPITFDFNEPDIMLFFWTEFEDKMRLVADNRMTTDGLASRNACVISHPSETRP</sequence>
<evidence type="ECO:0000256" key="1">
    <source>
        <dbReference type="SAM" id="Coils"/>
    </source>
</evidence>
<accession>A0A4U0TM67</accession>
<evidence type="ECO:0000313" key="3">
    <source>
        <dbReference type="Proteomes" id="UP000308549"/>
    </source>
</evidence>
<reference evidence="2 3" key="1">
    <citation type="submission" date="2017-03" db="EMBL/GenBank/DDBJ databases">
        <title>Genomes of endolithic fungi from Antarctica.</title>
        <authorList>
            <person name="Coleine C."/>
            <person name="Masonjones S."/>
            <person name="Stajich J.E."/>
        </authorList>
    </citation>
    <scope>NUCLEOTIDE SEQUENCE [LARGE SCALE GENOMIC DNA]</scope>
    <source>
        <strain evidence="2 3">CCFEE 6315</strain>
    </source>
</reference>
<dbReference type="AlphaFoldDB" id="A0A4U0TM67"/>
<dbReference type="Proteomes" id="UP000308549">
    <property type="component" value="Unassembled WGS sequence"/>
</dbReference>
<comment type="caution">
    <text evidence="2">The sequence shown here is derived from an EMBL/GenBank/DDBJ whole genome shotgun (WGS) entry which is preliminary data.</text>
</comment>
<feature type="coiled-coil region" evidence="1">
    <location>
        <begin position="34"/>
        <end position="92"/>
    </location>
</feature>
<proteinExistence type="predicted"/>
<name>A0A4U0TM67_9PEZI</name>